<dbReference type="GO" id="GO:0005975">
    <property type="term" value="P:carbohydrate metabolic process"/>
    <property type="evidence" value="ECO:0007669"/>
    <property type="project" value="InterPro"/>
</dbReference>
<comment type="similarity">
    <text evidence="2">Belongs to the glycosyl hydrolase 35 family.</text>
</comment>
<evidence type="ECO:0000256" key="5">
    <source>
        <dbReference type="ARBA" id="ARBA00022801"/>
    </source>
</evidence>
<protein>
    <recommendedName>
        <fullName evidence="3">beta-galactosidase</fullName>
        <ecNumber evidence="3">3.2.1.23</ecNumber>
    </recommendedName>
</protein>
<dbReference type="EMBL" id="JBAMMX010000002">
    <property type="protein sequence ID" value="KAK6946438.1"/>
    <property type="molecule type" value="Genomic_DNA"/>
</dbReference>
<dbReference type="InterPro" id="IPR017853">
    <property type="entry name" value="GH"/>
</dbReference>
<dbReference type="AlphaFoldDB" id="A0AAN8WH52"/>
<evidence type="ECO:0000256" key="3">
    <source>
        <dbReference type="ARBA" id="ARBA00012756"/>
    </source>
</evidence>
<dbReference type="InterPro" id="IPR001944">
    <property type="entry name" value="Glycoside_Hdrlase_35"/>
</dbReference>
<feature type="domain" description="Glycoside hydrolase 35 catalytic" evidence="7">
    <location>
        <begin position="19"/>
        <end position="253"/>
    </location>
</feature>
<dbReference type="Proteomes" id="UP001370490">
    <property type="component" value="Unassembled WGS sequence"/>
</dbReference>
<keyword evidence="9" id="KW-1185">Reference proteome</keyword>
<accession>A0AAN8WH52</accession>
<sequence>MWPDILDKARFMSSGTSMSQFRDMLIQEKGMYVTLRIGPYIEAEWNHGGFPYWLREVLDITFRTDNELFNYHMKKFAKMIIGKMKEEKLFPPQAGPIIMAQYNNIQLAFKEKGASYIQWACNIGLGLNASVPWIMCKQKDAPGPVINTRNGRHCGETFTGSNSPDRPSLWTAQYRVFGDPPSQRSAEDLAFSVTLFFAKNGTLTNYYMYNGGTNFGRTSSTFSTACNYDEAPLDEYNLLREPKYGHPRDLHDTLKLSKKALFWGEPKVDVLGNKLETKYVNVVRVRYYEKPRSDACVAFLMISHSKIPTTITWRGQSYFLPR</sequence>
<reference evidence="8 9" key="1">
    <citation type="submission" date="2023-12" db="EMBL/GenBank/DDBJ databases">
        <title>A high-quality genome assembly for Dillenia turbinata (Dilleniales).</title>
        <authorList>
            <person name="Chanderbali A."/>
        </authorList>
    </citation>
    <scope>NUCLEOTIDE SEQUENCE [LARGE SCALE GENOMIC DNA]</scope>
    <source>
        <strain evidence="8">LSX21</strain>
        <tissue evidence="8">Leaf</tissue>
    </source>
</reference>
<dbReference type="SUPFAM" id="SSF51445">
    <property type="entry name" value="(Trans)glycosidases"/>
    <property type="match status" value="1"/>
</dbReference>
<evidence type="ECO:0000259" key="7">
    <source>
        <dbReference type="Pfam" id="PF01301"/>
    </source>
</evidence>
<name>A0AAN8WH52_9MAGN</name>
<comment type="catalytic activity">
    <reaction evidence="1">
        <text>Hydrolysis of terminal non-reducing beta-D-galactose residues in beta-D-galactosides.</text>
        <dbReference type="EC" id="3.2.1.23"/>
    </reaction>
</comment>
<dbReference type="EC" id="3.2.1.23" evidence="3"/>
<keyword evidence="5 8" id="KW-0378">Hydrolase</keyword>
<evidence type="ECO:0000256" key="1">
    <source>
        <dbReference type="ARBA" id="ARBA00001412"/>
    </source>
</evidence>
<organism evidence="8 9">
    <name type="scientific">Dillenia turbinata</name>
    <dbReference type="NCBI Taxonomy" id="194707"/>
    <lineage>
        <taxon>Eukaryota</taxon>
        <taxon>Viridiplantae</taxon>
        <taxon>Streptophyta</taxon>
        <taxon>Embryophyta</taxon>
        <taxon>Tracheophyta</taxon>
        <taxon>Spermatophyta</taxon>
        <taxon>Magnoliopsida</taxon>
        <taxon>eudicotyledons</taxon>
        <taxon>Gunneridae</taxon>
        <taxon>Pentapetalae</taxon>
        <taxon>Dilleniales</taxon>
        <taxon>Dilleniaceae</taxon>
        <taxon>Dillenia</taxon>
    </lineage>
</organism>
<dbReference type="Gene3D" id="3.20.20.80">
    <property type="entry name" value="Glycosidases"/>
    <property type="match status" value="1"/>
</dbReference>
<evidence type="ECO:0000313" key="8">
    <source>
        <dbReference type="EMBL" id="KAK6946438.1"/>
    </source>
</evidence>
<proteinExistence type="inferred from homology"/>
<keyword evidence="6" id="KW-0326">Glycosidase</keyword>
<evidence type="ECO:0000256" key="6">
    <source>
        <dbReference type="ARBA" id="ARBA00023295"/>
    </source>
</evidence>
<dbReference type="FunFam" id="3.20.20.80:FF:000006">
    <property type="entry name" value="Beta-galactosidase"/>
    <property type="match status" value="1"/>
</dbReference>
<keyword evidence="4" id="KW-0732">Signal</keyword>
<evidence type="ECO:0000256" key="2">
    <source>
        <dbReference type="ARBA" id="ARBA00009809"/>
    </source>
</evidence>
<evidence type="ECO:0000313" key="9">
    <source>
        <dbReference type="Proteomes" id="UP001370490"/>
    </source>
</evidence>
<gene>
    <name evidence="8" type="ORF">RJ641_013982</name>
</gene>
<dbReference type="PANTHER" id="PTHR23421">
    <property type="entry name" value="BETA-GALACTOSIDASE RELATED"/>
    <property type="match status" value="1"/>
</dbReference>
<comment type="caution">
    <text evidence="8">The sequence shown here is derived from an EMBL/GenBank/DDBJ whole genome shotgun (WGS) entry which is preliminary data.</text>
</comment>
<dbReference type="InterPro" id="IPR031330">
    <property type="entry name" value="Gly_Hdrlase_35_cat"/>
</dbReference>
<dbReference type="GO" id="GO:0004565">
    <property type="term" value="F:beta-galactosidase activity"/>
    <property type="evidence" value="ECO:0007669"/>
    <property type="project" value="UniProtKB-EC"/>
</dbReference>
<dbReference type="Pfam" id="PF01301">
    <property type="entry name" value="Glyco_hydro_35"/>
    <property type="match status" value="1"/>
</dbReference>
<evidence type="ECO:0000256" key="4">
    <source>
        <dbReference type="ARBA" id="ARBA00022729"/>
    </source>
</evidence>